<proteinExistence type="predicted"/>
<sequence>MRAEYGPAGSSGPVANWHIVRNDDLVAMCGRELDAAAPLQDAAHWTADPDRNCHTCGALYLRESPYLPDEHG</sequence>
<keyword evidence="2" id="KW-1185">Reference proteome</keyword>
<accession>A0ABP9DYK7</accession>
<name>A0ABP9DYK7_9ACTN</name>
<dbReference type="EMBL" id="BAABIS010000001">
    <property type="protein sequence ID" value="GAA4859004.1"/>
    <property type="molecule type" value="Genomic_DNA"/>
</dbReference>
<evidence type="ECO:0000313" key="2">
    <source>
        <dbReference type="Proteomes" id="UP001501752"/>
    </source>
</evidence>
<dbReference type="Proteomes" id="UP001501752">
    <property type="component" value="Unassembled WGS sequence"/>
</dbReference>
<comment type="caution">
    <text evidence="1">The sequence shown here is derived from an EMBL/GenBank/DDBJ whole genome shotgun (WGS) entry which is preliminary data.</text>
</comment>
<organism evidence="1 2">
    <name type="scientific">Kitasatospora terrestris</name>
    <dbReference type="NCBI Taxonomy" id="258051"/>
    <lineage>
        <taxon>Bacteria</taxon>
        <taxon>Bacillati</taxon>
        <taxon>Actinomycetota</taxon>
        <taxon>Actinomycetes</taxon>
        <taxon>Kitasatosporales</taxon>
        <taxon>Streptomycetaceae</taxon>
        <taxon>Kitasatospora</taxon>
    </lineage>
</organism>
<gene>
    <name evidence="1" type="ORF">GCM10023235_40970</name>
</gene>
<protein>
    <submittedName>
        <fullName evidence="1">Uncharacterized protein</fullName>
    </submittedName>
</protein>
<reference evidence="2" key="1">
    <citation type="journal article" date="2019" name="Int. J. Syst. Evol. Microbiol.">
        <title>The Global Catalogue of Microorganisms (GCM) 10K type strain sequencing project: providing services to taxonomists for standard genome sequencing and annotation.</title>
        <authorList>
            <consortium name="The Broad Institute Genomics Platform"/>
            <consortium name="The Broad Institute Genome Sequencing Center for Infectious Disease"/>
            <person name="Wu L."/>
            <person name="Ma J."/>
        </authorList>
    </citation>
    <scope>NUCLEOTIDE SEQUENCE [LARGE SCALE GENOMIC DNA]</scope>
    <source>
        <strain evidence="2">JCM 13006</strain>
    </source>
</reference>
<evidence type="ECO:0000313" key="1">
    <source>
        <dbReference type="EMBL" id="GAA4859004.1"/>
    </source>
</evidence>